<proteinExistence type="inferred from homology"/>
<protein>
    <submittedName>
        <fullName evidence="16">Receptor like protein 6, putative</fullName>
    </submittedName>
</protein>
<sequence>MGYLPRVCQFLCLVLSFLNFQATLFSSLSSSSTTTPMCSRQDGVALIQFKNTFSINKTVSEKCKSLGTKSYPKTNLWKEGTDCCLWDGVTCDHITGQVIGLDLSCSWLYGTLDSNSSLFLLPHLQKLNLAHNHFKKSIISSKFGLFTSLSYLNLSMSDFSGQVPPEISRLSILVSLDLSLNDSPALNENTFSGLLQNLTEVRELFLVGVDMSSIRPVSLMNMSSSLTSLGLGGSDLLGNFPMSIFRLPNLKLLDLKENENLIVHLPESNWSSPLQYLNLFLTSSSGKLPNSIGKLGSLKYLQLGLCNFSGPIPRSLGNLSQLTYLELSRNYFSDQIPPSLTNLKQLQFLYIFDNQLDGSIPVQASAFPNLIDLDLSENLLNGALPAWLYTIPSLKFITIHNNQLTGHINEFQYKSLTWISLGNNKLQGQIPKSIFELVNLTDLDLSSNNLSGIVELDALLKLQNLEWLDLSYNSLSSINSNISATYTLPNLRILYLPSFNIGEFPNLSSSTNLEALDLSNNRIYGQIPKWMWDIGRDSLLYLNLSYNFLIDLEQIPWKNIQALDLNFNLIHGNLPTLPINLLFLSISNNSLTGEISSHICNLSSLMLLDLSHNELSGKIPQCIGNFSKSPLVLNVERNKFHERIPTAFAKRCGSKNIKLSYSTSILILDLSNYNLSAAIPDCLGPRGKMPNLSVLDLHMNNFNGNIPDSFVAGNKLQILNLNNNDFDGPFPKSLVDCHDLQVLNLGNNKINDTFPHWLGTLPQLQVLVLRSNYFHGQIIPSENESHFSALRILDLSHNEFSGLLPTTYFKSFKGMMTLYNVQRTSMEDWDGFYHISVLVTVKGLDIELERILTLFITIDMSSNKFYGEIPEIVGDLICLQVLNFSHNSLTGHIPSSMGNLTALESLDLSTNKLVGEIPMQLIGLIFLEVLNLSQNQLVGLIPQGNQFNTFLNDSYGGNLGLCGFPVSKRCGMDEEQEPLESVFHEEGIFSSLDWKFIMMGYGCGLVLGLSTGYIMLTIGKPEWLVRMVQRVGYKILRRLKSYH</sequence>
<dbReference type="PANTHER" id="PTHR48061">
    <property type="entry name" value="LEUCINE-RICH REPEAT RECEPTOR PROTEIN KINASE EMS1-LIKE-RELATED"/>
    <property type="match status" value="1"/>
</dbReference>
<dbReference type="InterPro" id="IPR046956">
    <property type="entry name" value="RLP23-like"/>
</dbReference>
<keyword evidence="5 12" id="KW-0812">Transmembrane</keyword>
<evidence type="ECO:0000259" key="14">
    <source>
        <dbReference type="Pfam" id="PF08263"/>
    </source>
</evidence>
<dbReference type="InterPro" id="IPR055414">
    <property type="entry name" value="LRR_R13L4/SHOC2-like"/>
</dbReference>
<dbReference type="Pfam" id="PF13855">
    <property type="entry name" value="LRR_8"/>
    <property type="match status" value="1"/>
</dbReference>
<dbReference type="Proteomes" id="UP000026915">
    <property type="component" value="Chromosome 7"/>
</dbReference>
<dbReference type="FunCoup" id="A0A061FFW1">
    <property type="interactions" value="291"/>
</dbReference>
<dbReference type="PANTHER" id="PTHR48061:SF46">
    <property type="entry name" value="LEUCINE-RICH REPEAT-CONTAINING N-TERMINAL PLANT-TYPE DOMAIN-CONTAINING PROTEIN"/>
    <property type="match status" value="1"/>
</dbReference>
<keyword evidence="11" id="KW-0325">Glycoprotein</keyword>
<keyword evidence="4" id="KW-0433">Leucine-rich repeat</keyword>
<dbReference type="HOGENOM" id="CLU_000288_18_3_1"/>
<dbReference type="PRINTS" id="PR00019">
    <property type="entry name" value="LEURICHRPT"/>
</dbReference>
<feature type="domain" description="Leucine-rich repeat-containing N-terminal plant-type" evidence="14">
    <location>
        <begin position="41"/>
        <end position="92"/>
    </location>
</feature>
<organism evidence="16 17">
    <name type="scientific">Theobroma cacao</name>
    <name type="common">Cacao</name>
    <name type="synonym">Cocoa</name>
    <dbReference type="NCBI Taxonomy" id="3641"/>
    <lineage>
        <taxon>Eukaryota</taxon>
        <taxon>Viridiplantae</taxon>
        <taxon>Streptophyta</taxon>
        <taxon>Embryophyta</taxon>
        <taxon>Tracheophyta</taxon>
        <taxon>Spermatophyta</taxon>
        <taxon>Magnoliopsida</taxon>
        <taxon>eudicotyledons</taxon>
        <taxon>Gunneridae</taxon>
        <taxon>Pentapetalae</taxon>
        <taxon>rosids</taxon>
        <taxon>malvids</taxon>
        <taxon>Malvales</taxon>
        <taxon>Malvaceae</taxon>
        <taxon>Byttnerioideae</taxon>
        <taxon>Theobroma</taxon>
    </lineage>
</organism>
<feature type="domain" description="Disease resistance R13L4/SHOC-2-like LRR" evidence="15">
    <location>
        <begin position="225"/>
        <end position="403"/>
    </location>
</feature>
<dbReference type="FunFam" id="3.80.10.10:FF:000111">
    <property type="entry name" value="LRR receptor-like serine/threonine-protein kinase ERECTA"/>
    <property type="match status" value="1"/>
</dbReference>
<dbReference type="SUPFAM" id="SSF52058">
    <property type="entry name" value="L domain-like"/>
    <property type="match status" value="4"/>
</dbReference>
<keyword evidence="6 13" id="KW-0732">Signal</keyword>
<evidence type="ECO:0000256" key="1">
    <source>
        <dbReference type="ARBA" id="ARBA00004251"/>
    </source>
</evidence>
<feature type="chain" id="PRO_5001597998" evidence="13">
    <location>
        <begin position="23"/>
        <end position="1043"/>
    </location>
</feature>
<evidence type="ECO:0000256" key="3">
    <source>
        <dbReference type="ARBA" id="ARBA00022475"/>
    </source>
</evidence>
<evidence type="ECO:0000256" key="2">
    <source>
        <dbReference type="ARBA" id="ARBA00009592"/>
    </source>
</evidence>
<dbReference type="SMART" id="SM00369">
    <property type="entry name" value="LRR_TYP"/>
    <property type="match status" value="12"/>
</dbReference>
<keyword evidence="10 16" id="KW-0675">Receptor</keyword>
<comment type="subcellular location">
    <subcellularLocation>
        <location evidence="1">Cell membrane</location>
        <topology evidence="1">Single-pass type I membrane protein</topology>
    </subcellularLocation>
</comment>
<evidence type="ECO:0000256" key="10">
    <source>
        <dbReference type="ARBA" id="ARBA00023170"/>
    </source>
</evidence>
<dbReference type="PROSITE" id="PS51450">
    <property type="entry name" value="LRR"/>
    <property type="match status" value="2"/>
</dbReference>
<evidence type="ECO:0000256" key="4">
    <source>
        <dbReference type="ARBA" id="ARBA00022614"/>
    </source>
</evidence>
<dbReference type="InterPro" id="IPR032675">
    <property type="entry name" value="LRR_dom_sf"/>
</dbReference>
<accession>A0A061FFW1</accession>
<dbReference type="FunFam" id="3.80.10.10:FF:000095">
    <property type="entry name" value="LRR receptor-like serine/threonine-protein kinase GSO1"/>
    <property type="match status" value="1"/>
</dbReference>
<dbReference type="GO" id="GO:0005886">
    <property type="term" value="C:plasma membrane"/>
    <property type="evidence" value="ECO:0007669"/>
    <property type="project" value="UniProtKB-SubCell"/>
</dbReference>
<evidence type="ECO:0000256" key="8">
    <source>
        <dbReference type="ARBA" id="ARBA00022989"/>
    </source>
</evidence>
<dbReference type="Pfam" id="PF08263">
    <property type="entry name" value="LRRNT_2"/>
    <property type="match status" value="1"/>
</dbReference>
<dbReference type="InterPro" id="IPR001611">
    <property type="entry name" value="Leu-rich_rpt"/>
</dbReference>
<evidence type="ECO:0000313" key="16">
    <source>
        <dbReference type="EMBL" id="EOY13369.1"/>
    </source>
</evidence>
<keyword evidence="8 12" id="KW-1133">Transmembrane helix</keyword>
<dbReference type="Gene3D" id="3.80.10.10">
    <property type="entry name" value="Ribonuclease Inhibitor"/>
    <property type="match status" value="6"/>
</dbReference>
<keyword evidence="9 12" id="KW-0472">Membrane</keyword>
<evidence type="ECO:0000259" key="15">
    <source>
        <dbReference type="Pfam" id="PF23598"/>
    </source>
</evidence>
<dbReference type="InParanoid" id="A0A061FFW1"/>
<evidence type="ECO:0000256" key="9">
    <source>
        <dbReference type="ARBA" id="ARBA00023136"/>
    </source>
</evidence>
<evidence type="ECO:0000256" key="12">
    <source>
        <dbReference type="SAM" id="Phobius"/>
    </source>
</evidence>
<dbReference type="InterPro" id="IPR013210">
    <property type="entry name" value="LRR_N_plant-typ"/>
</dbReference>
<dbReference type="eggNOG" id="KOG0619">
    <property type="taxonomic scope" value="Eukaryota"/>
</dbReference>
<evidence type="ECO:0000256" key="7">
    <source>
        <dbReference type="ARBA" id="ARBA00022737"/>
    </source>
</evidence>
<dbReference type="InterPro" id="IPR003591">
    <property type="entry name" value="Leu-rich_rpt_typical-subtyp"/>
</dbReference>
<dbReference type="Pfam" id="PF00560">
    <property type="entry name" value="LRR_1"/>
    <property type="match status" value="8"/>
</dbReference>
<evidence type="ECO:0000256" key="11">
    <source>
        <dbReference type="ARBA" id="ARBA00023180"/>
    </source>
</evidence>
<reference evidence="16 17" key="1">
    <citation type="journal article" date="2013" name="Genome Biol.">
        <title>The genome sequence of the most widely cultivated cacao type and its use to identify candidate genes regulating pod color.</title>
        <authorList>
            <person name="Motamayor J.C."/>
            <person name="Mockaitis K."/>
            <person name="Schmutz J."/>
            <person name="Haiminen N."/>
            <person name="Iii D.L."/>
            <person name="Cornejo O."/>
            <person name="Findley S.D."/>
            <person name="Zheng P."/>
            <person name="Utro F."/>
            <person name="Royaert S."/>
            <person name="Saski C."/>
            <person name="Jenkins J."/>
            <person name="Podicheti R."/>
            <person name="Zhao M."/>
            <person name="Scheffler B.E."/>
            <person name="Stack J.C."/>
            <person name="Feltus F.A."/>
            <person name="Mustiga G.M."/>
            <person name="Amores F."/>
            <person name="Phillips W."/>
            <person name="Marelli J.P."/>
            <person name="May G.D."/>
            <person name="Shapiro H."/>
            <person name="Ma J."/>
            <person name="Bustamante C.D."/>
            <person name="Schnell R.J."/>
            <person name="Main D."/>
            <person name="Gilbert D."/>
            <person name="Parida L."/>
            <person name="Kuhn D.N."/>
        </authorList>
    </citation>
    <scope>NUCLEOTIDE SEQUENCE [LARGE SCALE GENOMIC DNA]</scope>
    <source>
        <strain evidence="17">cv. Matina 1-6</strain>
    </source>
</reference>
<gene>
    <name evidence="16" type="ORF">TCM_031926</name>
</gene>
<dbReference type="Gramene" id="EOY13369">
    <property type="protein sequence ID" value="EOY13369"/>
    <property type="gene ID" value="TCM_031926"/>
</dbReference>
<keyword evidence="3" id="KW-1003">Cell membrane</keyword>
<keyword evidence="17" id="KW-1185">Reference proteome</keyword>
<evidence type="ECO:0000256" key="13">
    <source>
        <dbReference type="SAM" id="SignalP"/>
    </source>
</evidence>
<dbReference type="FunFam" id="3.80.10.10:FF:000383">
    <property type="entry name" value="Leucine-rich repeat receptor protein kinase EMS1"/>
    <property type="match status" value="1"/>
</dbReference>
<evidence type="ECO:0000313" key="17">
    <source>
        <dbReference type="Proteomes" id="UP000026915"/>
    </source>
</evidence>
<evidence type="ECO:0000256" key="6">
    <source>
        <dbReference type="ARBA" id="ARBA00022729"/>
    </source>
</evidence>
<dbReference type="Pfam" id="PF23598">
    <property type="entry name" value="LRR_14"/>
    <property type="match status" value="1"/>
</dbReference>
<dbReference type="OMA" id="FHERIPT"/>
<dbReference type="AlphaFoldDB" id="A0A061FFW1"/>
<feature type="transmembrane region" description="Helical" evidence="12">
    <location>
        <begin position="996"/>
        <end position="1016"/>
    </location>
</feature>
<feature type="signal peptide" evidence="13">
    <location>
        <begin position="1"/>
        <end position="22"/>
    </location>
</feature>
<dbReference type="EMBL" id="CM001885">
    <property type="protein sequence ID" value="EOY13369.1"/>
    <property type="molecule type" value="Genomic_DNA"/>
</dbReference>
<dbReference type="SMART" id="SM00365">
    <property type="entry name" value="LRR_SD22"/>
    <property type="match status" value="5"/>
</dbReference>
<name>A0A061FFW1_THECC</name>
<keyword evidence="7" id="KW-0677">Repeat</keyword>
<evidence type="ECO:0000256" key="5">
    <source>
        <dbReference type="ARBA" id="ARBA00022692"/>
    </source>
</evidence>
<comment type="similarity">
    <text evidence="2">Belongs to the RLP family.</text>
</comment>